<dbReference type="AlphaFoldDB" id="A0A2H0BJV3"/>
<evidence type="ECO:0008006" key="3">
    <source>
        <dbReference type="Google" id="ProtNLM"/>
    </source>
</evidence>
<accession>A0A2H0BJV3</accession>
<name>A0A2H0BJV3_9BACT</name>
<evidence type="ECO:0000313" key="2">
    <source>
        <dbReference type="Proteomes" id="UP000229847"/>
    </source>
</evidence>
<comment type="caution">
    <text evidence="1">The sequence shown here is derived from an EMBL/GenBank/DDBJ whole genome shotgun (WGS) entry which is preliminary data.</text>
</comment>
<dbReference type="Proteomes" id="UP000229847">
    <property type="component" value="Unassembled WGS sequence"/>
</dbReference>
<reference evidence="1 2" key="1">
    <citation type="submission" date="2017-09" db="EMBL/GenBank/DDBJ databases">
        <title>Depth-based differentiation of microbial function through sediment-hosted aquifers and enrichment of novel symbionts in the deep terrestrial subsurface.</title>
        <authorList>
            <person name="Probst A.J."/>
            <person name="Ladd B."/>
            <person name="Jarett J.K."/>
            <person name="Geller-Mcgrath D.E."/>
            <person name="Sieber C.M."/>
            <person name="Emerson J.B."/>
            <person name="Anantharaman K."/>
            <person name="Thomas B.C."/>
            <person name="Malmstrom R."/>
            <person name="Stieglmeier M."/>
            <person name="Klingl A."/>
            <person name="Woyke T."/>
            <person name="Ryan C.M."/>
            <person name="Banfield J.F."/>
        </authorList>
    </citation>
    <scope>NUCLEOTIDE SEQUENCE [LARGE SCALE GENOMIC DNA]</scope>
    <source>
        <strain evidence="1">CG22_combo_CG10-13_8_21_14_all_39_10</strain>
    </source>
</reference>
<organism evidence="1 2">
    <name type="scientific">Candidatus Woesebacteria bacterium CG22_combo_CG10-13_8_21_14_all_39_10</name>
    <dbReference type="NCBI Taxonomy" id="1975059"/>
    <lineage>
        <taxon>Bacteria</taxon>
        <taxon>Candidatus Woeseibacteriota</taxon>
    </lineage>
</organism>
<evidence type="ECO:0000313" key="1">
    <source>
        <dbReference type="EMBL" id="PIP57966.1"/>
    </source>
</evidence>
<proteinExistence type="predicted"/>
<dbReference type="EMBL" id="PCSW01000006">
    <property type="protein sequence ID" value="PIP57966.1"/>
    <property type="molecule type" value="Genomic_DNA"/>
</dbReference>
<sequence>MDNDIRELLDESFLLLKLFEEEPGEFKDYSFIVFPAAKAYEGFLKKLFLDKGFITQDDYYGKRFRIGKALNPFLEKEMREESVYDKVVEYCGGKTLADFFWETWRECRNTVFHWFPNGKNIVTLPEARQKLEMIVKAIDEAFKECNTR</sequence>
<protein>
    <recommendedName>
        <fullName evidence="3">Bacterial toxin RNase RnlA/LsoA DBD domain-containing protein</fullName>
    </recommendedName>
</protein>
<gene>
    <name evidence="1" type="ORF">COX03_00210</name>
</gene>
<dbReference type="Gene3D" id="6.10.250.2650">
    <property type="match status" value="1"/>
</dbReference>